<accession>A0AAV3IUC4</accession>
<dbReference type="Pfam" id="PF13175">
    <property type="entry name" value="AAA_15"/>
    <property type="match status" value="1"/>
</dbReference>
<dbReference type="InterPro" id="IPR003593">
    <property type="entry name" value="AAA+_ATPase"/>
</dbReference>
<dbReference type="Gene3D" id="3.40.50.300">
    <property type="entry name" value="P-loop containing nucleotide triphosphate hydrolases"/>
    <property type="match status" value="1"/>
</dbReference>
<sequence length="564" mass="65327">MKIKFTEVKITRFRNLLDLRFNLGNRITVFSGHNGVGKSSLISLMASTTGTNEKRLDEKKFQPEFNDYFTMDSDEPFKEYKIVCEYETDDNFKFAKRIGFRNDEEFNRGIRPLPRTSPRIDSNQMKKDATEILRNKLGITDSARVPIPTVYLSLARLYPPGETEIKSINMRSNNYIIQNGLHEKYIEWYNEVLPYSITDNKRVQNMTKGINNRSRIFVPLTHASSETQSVGQDNLGTIINALVDFYYLAHSSPDSYKGGILCIDEIDASLHPSAQVSLLNLLDKLSVELDLQIFLTTHSLTMLKEIILKKEKNPVDYQLIYLKGVSVPSIIKFNSYRLLKADLFQELTFKKPEIKVYCEDESTSTVFKALIDAAKNLELDFKLPPYKILPIFLGSEQLEKLPRSDTHFSNVAIILDGDTNSKEKVKIEEYMKNPTIIHGLTPRKFEKNFVTLPGFLSPEGFLYSIIFDLVKNDRDNYLFWRTLDKDPETTLYTSDKIREQIIINDSELCLKALKANKDNIFEFTEKSKMLNYYYVNNKQELENWIKKVQKVFDFVSNKVMASRI</sequence>
<organism evidence="3 5">
    <name type="scientific">Enterococcus avium ATCC 14025</name>
    <dbReference type="NCBI Taxonomy" id="1140002"/>
    <lineage>
        <taxon>Bacteria</taxon>
        <taxon>Bacillati</taxon>
        <taxon>Bacillota</taxon>
        <taxon>Bacilli</taxon>
        <taxon>Lactobacillales</taxon>
        <taxon>Enterococcaceae</taxon>
        <taxon>Enterococcus</taxon>
    </lineage>
</organism>
<dbReference type="Proteomes" id="UP000014104">
    <property type="component" value="Unassembled WGS sequence"/>
</dbReference>
<dbReference type="SMART" id="SM00382">
    <property type="entry name" value="AAA"/>
    <property type="match status" value="1"/>
</dbReference>
<proteinExistence type="predicted"/>
<dbReference type="GO" id="GO:0016887">
    <property type="term" value="F:ATP hydrolysis activity"/>
    <property type="evidence" value="ECO:0007669"/>
    <property type="project" value="InterPro"/>
</dbReference>
<comment type="caution">
    <text evidence="3">The sequence shown here is derived from an EMBL/GenBank/DDBJ whole genome shotgun (WGS) entry which is preliminary data.</text>
</comment>
<evidence type="ECO:0000259" key="1">
    <source>
        <dbReference type="SMART" id="SM00382"/>
    </source>
</evidence>
<dbReference type="InterPro" id="IPR051396">
    <property type="entry name" value="Bact_Antivir_Def_Nuclease"/>
</dbReference>
<dbReference type="InterPro" id="IPR027417">
    <property type="entry name" value="P-loop_NTPase"/>
</dbReference>
<dbReference type="AlphaFoldDB" id="A0AAV3IUC4"/>
<dbReference type="Pfam" id="PF13304">
    <property type="entry name" value="AAA_21"/>
    <property type="match status" value="1"/>
</dbReference>
<keyword evidence="4" id="KW-1185">Reference proteome</keyword>
<dbReference type="SUPFAM" id="SSF52540">
    <property type="entry name" value="P-loop containing nucleoside triphosphate hydrolases"/>
    <property type="match status" value="1"/>
</dbReference>
<reference evidence="3 5" key="2">
    <citation type="submission" date="2013-03" db="EMBL/GenBank/DDBJ databases">
        <title>The Genome Sequence of Enterococcus avium ATCC_14025 (PacBio/Illumina hybrid assembly).</title>
        <authorList>
            <consortium name="The Broad Institute Genomics Platform"/>
            <consortium name="The Broad Institute Genome Sequencing Center for Infectious Disease"/>
            <person name="Earl A."/>
            <person name="Russ C."/>
            <person name="Gilmore M."/>
            <person name="Surin D."/>
            <person name="Walker B."/>
            <person name="Young S."/>
            <person name="Zeng Q."/>
            <person name="Gargeya S."/>
            <person name="Fitzgerald M."/>
            <person name="Haas B."/>
            <person name="Abouelleil A."/>
            <person name="Allen A.W."/>
            <person name="Alvarado L."/>
            <person name="Arachchi H.M."/>
            <person name="Berlin A.M."/>
            <person name="Chapman S.B."/>
            <person name="Gainer-Dewar J."/>
            <person name="Goldberg J."/>
            <person name="Griggs A."/>
            <person name="Gujja S."/>
            <person name="Hansen M."/>
            <person name="Howarth C."/>
            <person name="Imamovic A."/>
            <person name="Ireland A."/>
            <person name="Larimer J."/>
            <person name="McCowan C."/>
            <person name="Murphy C."/>
            <person name="Pearson M."/>
            <person name="Poon T.W."/>
            <person name="Priest M."/>
            <person name="Roberts A."/>
            <person name="Saif S."/>
            <person name="Shea T."/>
            <person name="Sisk P."/>
            <person name="Sykes S."/>
            <person name="Wortman J."/>
            <person name="Nusbaum C."/>
            <person name="Birren B."/>
        </authorList>
    </citation>
    <scope>NUCLEOTIDE SEQUENCE [LARGE SCALE GENOMIC DNA]</scope>
    <source>
        <strain evidence="3 5">ATCC 14025</strain>
    </source>
</reference>
<dbReference type="Proteomes" id="UP000014107">
    <property type="component" value="Unassembled WGS sequence"/>
</dbReference>
<dbReference type="EMBL" id="AHYV01000019">
    <property type="protein sequence ID" value="EOT45689.1"/>
    <property type="molecule type" value="Genomic_DNA"/>
</dbReference>
<evidence type="ECO:0000313" key="4">
    <source>
        <dbReference type="Proteomes" id="UP000014104"/>
    </source>
</evidence>
<dbReference type="PANTHER" id="PTHR43581">
    <property type="entry name" value="ATP/GTP PHOSPHATASE"/>
    <property type="match status" value="1"/>
</dbReference>
<evidence type="ECO:0000313" key="5">
    <source>
        <dbReference type="Proteomes" id="UP000014107"/>
    </source>
</evidence>
<evidence type="ECO:0000313" key="2">
    <source>
        <dbReference type="EMBL" id="EOT45689.1"/>
    </source>
</evidence>
<dbReference type="GO" id="GO:0005524">
    <property type="term" value="F:ATP binding"/>
    <property type="evidence" value="ECO:0007669"/>
    <property type="project" value="InterPro"/>
</dbReference>
<dbReference type="InterPro" id="IPR003959">
    <property type="entry name" value="ATPase_AAA_core"/>
</dbReference>
<name>A0AAV3IUC4_ENTAV</name>
<gene>
    <name evidence="3" type="ORF">I570_04055</name>
    <name evidence="2" type="ORF">OMU_02113</name>
</gene>
<feature type="domain" description="AAA+ ATPase" evidence="1">
    <location>
        <begin position="24"/>
        <end position="325"/>
    </location>
</feature>
<dbReference type="InterPro" id="IPR041685">
    <property type="entry name" value="AAA_GajA/Old/RecF-like"/>
</dbReference>
<dbReference type="RefSeq" id="WP_016180026.1">
    <property type="nucleotide sequence ID" value="NZ_KE136363.1"/>
</dbReference>
<dbReference type="EMBL" id="ASWL01000008">
    <property type="protein sequence ID" value="EOU16906.1"/>
    <property type="molecule type" value="Genomic_DNA"/>
</dbReference>
<reference evidence="2 4" key="1">
    <citation type="submission" date="2013-03" db="EMBL/GenBank/DDBJ databases">
        <title>The Genome Sequence of Enterococcus avium ATCC_14025 (Illumina only assembly).</title>
        <authorList>
            <consortium name="The Broad Institute Genomics Platform"/>
            <consortium name="The Broad Institute Genome Sequencing Center for Infectious Disease"/>
            <person name="Earl A."/>
            <person name="Russ C."/>
            <person name="Gilmore M."/>
            <person name="Surin D."/>
            <person name="Walker B."/>
            <person name="Young S."/>
            <person name="Zeng Q."/>
            <person name="Gargeya S."/>
            <person name="Fitzgerald M."/>
            <person name="Haas B."/>
            <person name="Abouelleil A."/>
            <person name="Allen A.W."/>
            <person name="Alvarado L."/>
            <person name="Arachchi H.M."/>
            <person name="Berlin A.M."/>
            <person name="Chapman S.B."/>
            <person name="Gainer-Dewar J."/>
            <person name="Goldberg J."/>
            <person name="Griggs A."/>
            <person name="Gujja S."/>
            <person name="Hansen M."/>
            <person name="Howarth C."/>
            <person name="Imamovic A."/>
            <person name="Ireland A."/>
            <person name="Larimer J."/>
            <person name="McCowan C."/>
            <person name="Murphy C."/>
            <person name="Pearson M."/>
            <person name="Poon T.W."/>
            <person name="Priest M."/>
            <person name="Roberts A."/>
            <person name="Saif S."/>
            <person name="Shea T."/>
            <person name="Sisk P."/>
            <person name="Sykes S."/>
            <person name="Wortman J."/>
            <person name="Nusbaum C."/>
            <person name="Birren B."/>
        </authorList>
    </citation>
    <scope>NUCLEOTIDE SEQUENCE [LARGE SCALE GENOMIC DNA]</scope>
    <source>
        <strain evidence="2 4">ATCC 14025</strain>
    </source>
</reference>
<protein>
    <recommendedName>
        <fullName evidence="1">AAA+ ATPase domain-containing protein</fullName>
    </recommendedName>
</protein>
<evidence type="ECO:0000313" key="3">
    <source>
        <dbReference type="EMBL" id="EOU16906.1"/>
    </source>
</evidence>
<dbReference type="PANTHER" id="PTHR43581:SF4">
    <property type="entry name" value="ATP_GTP PHOSPHATASE"/>
    <property type="match status" value="1"/>
</dbReference>